<dbReference type="Pfam" id="PF05057">
    <property type="entry name" value="DUF676"/>
    <property type="match status" value="1"/>
</dbReference>
<keyword evidence="12" id="KW-1185">Reference proteome</keyword>
<feature type="compositionally biased region" description="Polar residues" evidence="9">
    <location>
        <begin position="358"/>
        <end position="369"/>
    </location>
</feature>
<dbReference type="InterPro" id="IPR029058">
    <property type="entry name" value="AB_hydrolase_fold"/>
</dbReference>
<evidence type="ECO:0000256" key="2">
    <source>
        <dbReference type="ARBA" id="ARBA00004240"/>
    </source>
</evidence>
<dbReference type="EMBL" id="PDXF01000027">
    <property type="protein sequence ID" value="RYN97558.1"/>
    <property type="molecule type" value="Genomic_DNA"/>
</dbReference>
<protein>
    <recommendedName>
        <fullName evidence="10">DUF676 domain-containing protein</fullName>
    </recommendedName>
</protein>
<evidence type="ECO:0000256" key="8">
    <source>
        <dbReference type="ARBA" id="ARBA00023136"/>
    </source>
</evidence>
<gene>
    <name evidence="11" type="ORF">AA0119_g7283</name>
</gene>
<dbReference type="SUPFAM" id="SSF53474">
    <property type="entry name" value="alpha/beta-Hydrolases"/>
    <property type="match status" value="1"/>
</dbReference>
<accession>A0ABY0G9V1</accession>
<evidence type="ECO:0000256" key="4">
    <source>
        <dbReference type="ARBA" id="ARBA00004685"/>
    </source>
</evidence>
<keyword evidence="8" id="KW-0472">Membrane</keyword>
<evidence type="ECO:0000256" key="9">
    <source>
        <dbReference type="SAM" id="MobiDB-lite"/>
    </source>
</evidence>
<evidence type="ECO:0000256" key="6">
    <source>
        <dbReference type="ARBA" id="ARBA00022824"/>
    </source>
</evidence>
<dbReference type="PANTHER" id="PTHR48182:SF2">
    <property type="entry name" value="PROTEIN SERAC1"/>
    <property type="match status" value="1"/>
</dbReference>
<evidence type="ECO:0000256" key="7">
    <source>
        <dbReference type="ARBA" id="ARBA00023128"/>
    </source>
</evidence>
<comment type="pathway">
    <text evidence="4">Mycotoxin biosynthesis.</text>
</comment>
<feature type="region of interest" description="Disordered" evidence="9">
    <location>
        <begin position="347"/>
        <end position="369"/>
    </location>
</feature>
<name>A0ABY0G9V1_9PLEO</name>
<dbReference type="PANTHER" id="PTHR48182">
    <property type="entry name" value="PROTEIN SERAC1"/>
    <property type="match status" value="1"/>
</dbReference>
<evidence type="ECO:0000313" key="12">
    <source>
        <dbReference type="Proteomes" id="UP000293195"/>
    </source>
</evidence>
<keyword evidence="6" id="KW-0256">Endoplasmic reticulum</keyword>
<evidence type="ECO:0000256" key="3">
    <source>
        <dbReference type="ARBA" id="ARBA00004370"/>
    </source>
</evidence>
<dbReference type="InterPro" id="IPR052374">
    <property type="entry name" value="SERAC1"/>
</dbReference>
<evidence type="ECO:0000313" key="11">
    <source>
        <dbReference type="EMBL" id="RYN97558.1"/>
    </source>
</evidence>
<proteinExistence type="inferred from homology"/>
<feature type="region of interest" description="Disordered" evidence="9">
    <location>
        <begin position="312"/>
        <end position="331"/>
    </location>
</feature>
<comment type="caution">
    <text evidence="11">The sequence shown here is derived from an EMBL/GenBank/DDBJ whole genome shotgun (WGS) entry which is preliminary data.</text>
</comment>
<reference evidence="12" key="1">
    <citation type="journal article" date="2019" name="bioRxiv">
        <title>Genomics, evolutionary history and diagnostics of the Alternaria alternata species group including apple and Asian pear pathotypes.</title>
        <authorList>
            <person name="Armitage A.D."/>
            <person name="Cockerton H.M."/>
            <person name="Sreenivasaprasad S."/>
            <person name="Woodhall J.W."/>
            <person name="Lane C.R."/>
            <person name="Harrison R.J."/>
            <person name="Clarkson J.P."/>
        </authorList>
    </citation>
    <scope>NUCLEOTIDE SEQUENCE [LARGE SCALE GENOMIC DNA]</scope>
    <source>
        <strain evidence="12">FERA 635</strain>
    </source>
</reference>
<dbReference type="InterPro" id="IPR007751">
    <property type="entry name" value="DUF676_lipase-like"/>
</dbReference>
<dbReference type="Gene3D" id="3.40.50.1820">
    <property type="entry name" value="alpha/beta hydrolase"/>
    <property type="match status" value="1"/>
</dbReference>
<comment type="similarity">
    <text evidence="5">Belongs to the putative lipase ROG1 family.</text>
</comment>
<evidence type="ECO:0000256" key="1">
    <source>
        <dbReference type="ARBA" id="ARBA00004173"/>
    </source>
</evidence>
<keyword evidence="7" id="KW-0496">Mitochondrion</keyword>
<comment type="subcellular location">
    <subcellularLocation>
        <location evidence="2">Endoplasmic reticulum</location>
    </subcellularLocation>
    <subcellularLocation>
        <location evidence="3">Membrane</location>
    </subcellularLocation>
    <subcellularLocation>
        <location evidence="1">Mitochondrion</location>
    </subcellularLocation>
</comment>
<feature type="domain" description="DUF676" evidence="10">
    <location>
        <begin position="50"/>
        <end position="186"/>
    </location>
</feature>
<evidence type="ECO:0000256" key="5">
    <source>
        <dbReference type="ARBA" id="ARBA00007920"/>
    </source>
</evidence>
<dbReference type="Proteomes" id="UP000293195">
    <property type="component" value="Unassembled WGS sequence"/>
</dbReference>
<sequence>MMDSLYSFFRTPSSTSVPDDELPDSNELFSTTGPCGIATLFDPEDPLLDIIFVHGLTGGRETTWTHKGKKQTLWPRDLLPEDIPRARIITFGYDADVASFGLSVAGSNRLRDHGNNLASDVATFREKTDTPTKRPIIFVAHSLGGLVVEQALIISRGSPEDYLGAILEATYGIIFMGTPHMGADKARWLNTLTKVNNVLNKSNGDIVALLEPSSEMLANLQREFHTMLEKRREKEGKRVKLYCFYEELPVRGIGKKIVEDNSAVLSPTENAAIHGTHMSMTKFVDRKDTGYCRVQGQIWLWVKALNYPNAQQRKPHTLGGTQGSPRSYEQSHKAKMITYSGTINAGGGPVIQTPEMRSAQSINISGRSR</sequence>
<organism evidence="11 12">
    <name type="scientific">Alternaria tenuissima</name>
    <dbReference type="NCBI Taxonomy" id="119927"/>
    <lineage>
        <taxon>Eukaryota</taxon>
        <taxon>Fungi</taxon>
        <taxon>Dikarya</taxon>
        <taxon>Ascomycota</taxon>
        <taxon>Pezizomycotina</taxon>
        <taxon>Dothideomycetes</taxon>
        <taxon>Pleosporomycetidae</taxon>
        <taxon>Pleosporales</taxon>
        <taxon>Pleosporineae</taxon>
        <taxon>Pleosporaceae</taxon>
        <taxon>Alternaria</taxon>
        <taxon>Alternaria sect. Alternaria</taxon>
        <taxon>Alternaria alternata complex</taxon>
    </lineage>
</organism>
<evidence type="ECO:0000259" key="10">
    <source>
        <dbReference type="Pfam" id="PF05057"/>
    </source>
</evidence>